<dbReference type="Proteomes" id="UP000419743">
    <property type="component" value="Unassembled WGS sequence"/>
</dbReference>
<evidence type="ECO:0000256" key="1">
    <source>
        <dbReference type="ARBA" id="ARBA00006915"/>
    </source>
</evidence>
<dbReference type="GO" id="GO:0004645">
    <property type="term" value="F:1,4-alpha-oligoglucan phosphorylase activity"/>
    <property type="evidence" value="ECO:0007669"/>
    <property type="project" value="InterPro"/>
</dbReference>
<dbReference type="InterPro" id="IPR036566">
    <property type="entry name" value="PYNP-like_C_sf"/>
</dbReference>
<evidence type="ECO:0000313" key="7">
    <source>
        <dbReference type="Proteomes" id="UP000419743"/>
    </source>
</evidence>
<dbReference type="PROSITE" id="PS00647">
    <property type="entry name" value="THYMID_PHOSPHORYLASE"/>
    <property type="match status" value="1"/>
</dbReference>
<dbReference type="Gene3D" id="3.90.1170.30">
    <property type="entry name" value="Pyrimidine nucleoside phosphorylase-like, C-terminal domain"/>
    <property type="match status" value="1"/>
</dbReference>
<dbReference type="SUPFAM" id="SSF52418">
    <property type="entry name" value="Nucleoside phosphorylase/phosphoribosyltransferase catalytic domain"/>
    <property type="match status" value="1"/>
</dbReference>
<comment type="caution">
    <text evidence="6">The sequence shown here is derived from an EMBL/GenBank/DDBJ whole genome shotgun (WGS) entry which is preliminary data.</text>
</comment>
<dbReference type="GO" id="GO:0009032">
    <property type="term" value="F:thymidine phosphorylase activity"/>
    <property type="evidence" value="ECO:0007669"/>
    <property type="project" value="TreeGrafter"/>
</dbReference>
<evidence type="ECO:0000256" key="2">
    <source>
        <dbReference type="ARBA" id="ARBA00011738"/>
    </source>
</evidence>
<accession>A0A7M4DLT0</accession>
<dbReference type="InterPro" id="IPR000312">
    <property type="entry name" value="Glycosyl_Trfase_fam3"/>
</dbReference>
<dbReference type="Pfam" id="PF00591">
    <property type="entry name" value="Glycos_transf_3"/>
    <property type="match status" value="1"/>
</dbReference>
<dbReference type="PIRSF" id="PIRSF000478">
    <property type="entry name" value="TP_PyNP"/>
    <property type="match status" value="1"/>
</dbReference>
<dbReference type="SMART" id="SM00941">
    <property type="entry name" value="PYNP_C"/>
    <property type="match status" value="1"/>
</dbReference>
<sequence>MSEAFDAVDVIRAKRDQQVLTDAQIDWVIDAYTRGVVAEEQMAALNMAILLNGMTRPEIARWTAAMIASGERMDFSTLARPTADKHSTGGVGDKITLPLAPLVAVFGVAVPQLSGRGLGHTGGTLDKLESIPGWRAALTNAEMLAQLDDVGAVICQAGSGLAPADRKLYALRDVTGTVESIPLIASSIMSKKIAEGTGALVLDVKVGSGAFMKSLEDARELARTMVDLGTDAGVRTSALLTDMSTPLGLTAGNALEVRESVEVLAGGGPADVVDLTVALAREMLDAAGRPDADPAAALADGRAMDVWRAMIAAQGGDPDAPLPTAKHTEQVLAPADGVLVALDALAVGIAAWRLGAGRARREDTVQAGAGIELHAKPGAPVRAGQVLMTLHTDTPDRFDRAAEALTDAVTIAPAGSRPATGAVVLERVDAA</sequence>
<dbReference type="AlphaFoldDB" id="A0A7M4DLT0"/>
<evidence type="ECO:0000313" key="6">
    <source>
        <dbReference type="EMBL" id="VZO38259.1"/>
    </source>
</evidence>
<dbReference type="NCBIfam" id="NF004490">
    <property type="entry name" value="PRK05820.1"/>
    <property type="match status" value="1"/>
</dbReference>
<dbReference type="EC" id="2.4.2.2" evidence="6"/>
<dbReference type="InterPro" id="IPR013102">
    <property type="entry name" value="PYNP_C"/>
</dbReference>
<dbReference type="SUPFAM" id="SSF54680">
    <property type="entry name" value="Pyrimidine nucleoside phosphorylase C-terminal domain"/>
    <property type="match status" value="1"/>
</dbReference>
<dbReference type="InterPro" id="IPR035902">
    <property type="entry name" value="Nuc_phospho_transferase"/>
</dbReference>
<keyword evidence="4 6" id="KW-0808">Transferase</keyword>
<dbReference type="GO" id="GO:0006213">
    <property type="term" value="P:pyrimidine nucleoside metabolic process"/>
    <property type="evidence" value="ECO:0007669"/>
    <property type="project" value="InterPro"/>
</dbReference>
<gene>
    <name evidence="6" type="primary">pdp</name>
    <name evidence="6" type="ORF">HALOF300_03097</name>
</gene>
<name>A0A7M4DLT0_9MICO</name>
<dbReference type="InterPro" id="IPR000053">
    <property type="entry name" value="Thymidine/pyrmidine_PPase"/>
</dbReference>
<dbReference type="PANTHER" id="PTHR10515">
    <property type="entry name" value="THYMIDINE PHOSPHORYLASE"/>
    <property type="match status" value="1"/>
</dbReference>
<dbReference type="GO" id="GO:0005829">
    <property type="term" value="C:cytosol"/>
    <property type="evidence" value="ECO:0007669"/>
    <property type="project" value="TreeGrafter"/>
</dbReference>
<dbReference type="InterPro" id="IPR017872">
    <property type="entry name" value="Pyrmidine_PPase_CS"/>
</dbReference>
<dbReference type="NCBIfam" id="TIGR02644">
    <property type="entry name" value="Y_phosphoryl"/>
    <property type="match status" value="1"/>
</dbReference>
<dbReference type="Gene3D" id="1.20.970.10">
    <property type="entry name" value="Transferase, Pyrimidine Nucleoside Phosphorylase, Chain C"/>
    <property type="match status" value="1"/>
</dbReference>
<organism evidence="6 7">
    <name type="scientific">Occultella aeris</name>
    <dbReference type="NCBI Taxonomy" id="2761496"/>
    <lineage>
        <taxon>Bacteria</taxon>
        <taxon>Bacillati</taxon>
        <taxon>Actinomycetota</taxon>
        <taxon>Actinomycetes</taxon>
        <taxon>Micrococcales</taxon>
        <taxon>Ruaniaceae</taxon>
        <taxon>Occultella</taxon>
    </lineage>
</organism>
<reference evidence="6 7" key="1">
    <citation type="submission" date="2019-11" db="EMBL/GenBank/DDBJ databases">
        <authorList>
            <person name="Criscuolo A."/>
        </authorList>
    </citation>
    <scope>NUCLEOTIDE SEQUENCE [LARGE SCALE GENOMIC DNA]</scope>
    <source>
        <strain evidence="6">CIP111667</strain>
    </source>
</reference>
<dbReference type="InterPro" id="IPR018090">
    <property type="entry name" value="Pyrmidine_PPas_bac/euk"/>
</dbReference>
<evidence type="ECO:0000256" key="3">
    <source>
        <dbReference type="ARBA" id="ARBA00022676"/>
    </source>
</evidence>
<comment type="subunit">
    <text evidence="2">Homodimer.</text>
</comment>
<dbReference type="InterPro" id="IPR036320">
    <property type="entry name" value="Glycosyl_Trfase_fam3_N_dom_sf"/>
</dbReference>
<evidence type="ECO:0000256" key="4">
    <source>
        <dbReference type="ARBA" id="ARBA00022679"/>
    </source>
</evidence>
<dbReference type="FunFam" id="3.40.1030.10:FF:000001">
    <property type="entry name" value="Thymidine phosphorylase"/>
    <property type="match status" value="1"/>
</dbReference>
<proteinExistence type="inferred from homology"/>
<dbReference type="Pfam" id="PF07831">
    <property type="entry name" value="PYNP_C"/>
    <property type="match status" value="1"/>
</dbReference>
<dbReference type="Gene3D" id="3.40.1030.10">
    <property type="entry name" value="Nucleoside phosphorylase/phosphoribosyltransferase catalytic domain"/>
    <property type="match status" value="1"/>
</dbReference>
<dbReference type="PANTHER" id="PTHR10515:SF0">
    <property type="entry name" value="THYMIDINE PHOSPHORYLASE"/>
    <property type="match status" value="1"/>
</dbReference>
<feature type="domain" description="Pyrimidine nucleoside phosphorylase C-terminal" evidence="5">
    <location>
        <begin position="338"/>
        <end position="412"/>
    </location>
</feature>
<dbReference type="RefSeq" id="WP_156741800.1">
    <property type="nucleotide sequence ID" value="NZ_CACRYJ010000046.1"/>
</dbReference>
<dbReference type="GO" id="GO:0006206">
    <property type="term" value="P:pyrimidine nucleobase metabolic process"/>
    <property type="evidence" value="ECO:0007669"/>
    <property type="project" value="InterPro"/>
</dbReference>
<evidence type="ECO:0000259" key="5">
    <source>
        <dbReference type="SMART" id="SM00941"/>
    </source>
</evidence>
<protein>
    <submittedName>
        <fullName evidence="6">Pyrimidine-nucleoside phosphorylase</fullName>
        <ecNumber evidence="6">2.4.2.2</ecNumber>
    </submittedName>
</protein>
<dbReference type="FunFam" id="1.20.970.10:FF:000004">
    <property type="entry name" value="Thymidine phosphorylase"/>
    <property type="match status" value="1"/>
</dbReference>
<keyword evidence="3 6" id="KW-0328">Glycosyltransferase</keyword>
<dbReference type="InterPro" id="IPR017459">
    <property type="entry name" value="Glycosyl_Trfase_fam3_N_dom"/>
</dbReference>
<dbReference type="EMBL" id="CACRYJ010000046">
    <property type="protein sequence ID" value="VZO38259.1"/>
    <property type="molecule type" value="Genomic_DNA"/>
</dbReference>
<dbReference type="Pfam" id="PF02885">
    <property type="entry name" value="Glycos_trans_3N"/>
    <property type="match status" value="1"/>
</dbReference>
<keyword evidence="7" id="KW-1185">Reference proteome</keyword>
<comment type="similarity">
    <text evidence="1">Belongs to the thymidine/pyrimidine-nucleoside phosphorylase family.</text>
</comment>
<dbReference type="SUPFAM" id="SSF47648">
    <property type="entry name" value="Nucleoside phosphorylase/phosphoribosyltransferase N-terminal domain"/>
    <property type="match status" value="1"/>
</dbReference>